<dbReference type="AlphaFoldDB" id="A0A2S0NB57"/>
<evidence type="ECO:0000259" key="4">
    <source>
        <dbReference type="Pfam" id="PF07732"/>
    </source>
</evidence>
<organism evidence="5 6">
    <name type="scientific">Phreatobacter cathodiphilus</name>
    <dbReference type="NCBI Taxonomy" id="1868589"/>
    <lineage>
        <taxon>Bacteria</taxon>
        <taxon>Pseudomonadati</taxon>
        <taxon>Pseudomonadota</taxon>
        <taxon>Alphaproteobacteria</taxon>
        <taxon>Hyphomicrobiales</taxon>
        <taxon>Phreatobacteraceae</taxon>
        <taxon>Phreatobacter</taxon>
    </lineage>
</organism>
<feature type="signal peptide" evidence="1">
    <location>
        <begin position="1"/>
        <end position="28"/>
    </location>
</feature>
<name>A0A2S0NB57_9HYPH</name>
<dbReference type="OrthoDB" id="9757546at2"/>
<dbReference type="Pfam" id="PF07732">
    <property type="entry name" value="Cu-oxidase_3"/>
    <property type="match status" value="1"/>
</dbReference>
<dbReference type="GO" id="GO:0030288">
    <property type="term" value="C:outer membrane-bounded periplasmic space"/>
    <property type="evidence" value="ECO:0007669"/>
    <property type="project" value="TreeGrafter"/>
</dbReference>
<sequence length="414" mass="43591">MTIMPPLTRRRLGALALGLALAGRAAQASDLRLTAAAGDRRFGDGEAVTPFWGYDGTLPGPVLRARRGAPATLLFRNGLDEATALHWQGARLPLDPASVSPGTERATPLLLRDAGTFLYRPPLLGGEAQLRRGLAGLLLVDDAAPPVHDREMTLLLSEAPGEGPGALLANGERRLGWSVRPNERLWLRLANGTANRVLRLALPGQVLTLVALDSQPCEPFPLDGGRLVLAPGQRAEILWDVATAAPGVPLQVARFAGEGLDETIAVEDAPARATALPPPQPLPANALPQAMDFRRALRWDWPIGGTAQDPILAGQANRGPPAGAAFRARAGSVVVATIRNESPVLHAVHVQGHAARLLDGLDDGWKPYFLDTVLVAPGMVTRIAFVAEQAGRFLVTSQPINADGGPVAIALDVA</sequence>
<evidence type="ECO:0000313" key="6">
    <source>
        <dbReference type="Proteomes" id="UP000237889"/>
    </source>
</evidence>
<keyword evidence="1" id="KW-0732">Signal</keyword>
<dbReference type="KEGG" id="phr:C6569_09355"/>
<dbReference type="PANTHER" id="PTHR11709">
    <property type="entry name" value="MULTI-COPPER OXIDASE"/>
    <property type="match status" value="1"/>
</dbReference>
<feature type="chain" id="PRO_5015608593" description="Copper oxidase" evidence="1">
    <location>
        <begin position="29"/>
        <end position="414"/>
    </location>
</feature>
<dbReference type="InterPro" id="IPR001117">
    <property type="entry name" value="Cu-oxidase_2nd"/>
</dbReference>
<gene>
    <name evidence="5" type="ORF">C6569_09355</name>
</gene>
<feature type="domain" description="Plastocyanin-like" evidence="2">
    <location>
        <begin position="164"/>
        <end position="241"/>
    </location>
</feature>
<dbReference type="Proteomes" id="UP000237889">
    <property type="component" value="Chromosome"/>
</dbReference>
<dbReference type="GO" id="GO:0016491">
    <property type="term" value="F:oxidoreductase activity"/>
    <property type="evidence" value="ECO:0007669"/>
    <property type="project" value="InterPro"/>
</dbReference>
<dbReference type="InterPro" id="IPR011707">
    <property type="entry name" value="Cu-oxidase-like_N"/>
</dbReference>
<proteinExistence type="predicted"/>
<dbReference type="InterPro" id="IPR006311">
    <property type="entry name" value="TAT_signal"/>
</dbReference>
<evidence type="ECO:0000259" key="3">
    <source>
        <dbReference type="Pfam" id="PF07731"/>
    </source>
</evidence>
<keyword evidence="6" id="KW-1185">Reference proteome</keyword>
<reference evidence="5 6" key="1">
    <citation type="submission" date="2018-03" db="EMBL/GenBank/DDBJ databases">
        <title>Genome sequencing of Phreatobacter sp.</title>
        <authorList>
            <person name="Kim S.-J."/>
            <person name="Heo J."/>
            <person name="Kwon S.-W."/>
        </authorList>
    </citation>
    <scope>NUCLEOTIDE SEQUENCE [LARGE SCALE GENOMIC DNA]</scope>
    <source>
        <strain evidence="5 6">S-12</strain>
    </source>
</reference>
<evidence type="ECO:0000259" key="2">
    <source>
        <dbReference type="Pfam" id="PF00394"/>
    </source>
</evidence>
<dbReference type="InterPro" id="IPR008972">
    <property type="entry name" value="Cupredoxin"/>
</dbReference>
<protein>
    <recommendedName>
        <fullName evidence="7">Copper oxidase</fullName>
    </recommendedName>
</protein>
<feature type="domain" description="Plastocyanin-like" evidence="3">
    <location>
        <begin position="315"/>
        <end position="395"/>
    </location>
</feature>
<dbReference type="PANTHER" id="PTHR11709:SF2">
    <property type="entry name" value="MULTICOPPER OXIDASE LPR1"/>
    <property type="match status" value="1"/>
</dbReference>
<evidence type="ECO:0000256" key="1">
    <source>
        <dbReference type="SAM" id="SignalP"/>
    </source>
</evidence>
<dbReference type="Pfam" id="PF00394">
    <property type="entry name" value="Cu-oxidase"/>
    <property type="match status" value="1"/>
</dbReference>
<feature type="domain" description="Plastocyanin-like" evidence="4">
    <location>
        <begin position="47"/>
        <end position="143"/>
    </location>
</feature>
<dbReference type="GO" id="GO:0005507">
    <property type="term" value="F:copper ion binding"/>
    <property type="evidence" value="ECO:0007669"/>
    <property type="project" value="InterPro"/>
</dbReference>
<dbReference type="Pfam" id="PF07731">
    <property type="entry name" value="Cu-oxidase_2"/>
    <property type="match status" value="1"/>
</dbReference>
<dbReference type="SUPFAM" id="SSF49503">
    <property type="entry name" value="Cupredoxins"/>
    <property type="match status" value="3"/>
</dbReference>
<dbReference type="RefSeq" id="WP_106748588.1">
    <property type="nucleotide sequence ID" value="NZ_CP027668.1"/>
</dbReference>
<dbReference type="PROSITE" id="PS51318">
    <property type="entry name" value="TAT"/>
    <property type="match status" value="1"/>
</dbReference>
<dbReference type="InterPro" id="IPR045087">
    <property type="entry name" value="Cu-oxidase_fam"/>
</dbReference>
<dbReference type="InterPro" id="IPR011706">
    <property type="entry name" value="Cu-oxidase_C"/>
</dbReference>
<evidence type="ECO:0008006" key="7">
    <source>
        <dbReference type="Google" id="ProtNLM"/>
    </source>
</evidence>
<dbReference type="EMBL" id="CP027668">
    <property type="protein sequence ID" value="AVO45247.1"/>
    <property type="molecule type" value="Genomic_DNA"/>
</dbReference>
<dbReference type="Gene3D" id="2.60.40.420">
    <property type="entry name" value="Cupredoxins - blue copper proteins"/>
    <property type="match status" value="3"/>
</dbReference>
<accession>A0A2S0NB57</accession>
<evidence type="ECO:0000313" key="5">
    <source>
        <dbReference type="EMBL" id="AVO45247.1"/>
    </source>
</evidence>